<dbReference type="Proteomes" id="UP000750711">
    <property type="component" value="Unassembled WGS sequence"/>
</dbReference>
<dbReference type="AlphaFoldDB" id="A0A9P8RMN0"/>
<organism evidence="1 2">
    <name type="scientific">Trichoglossum hirsutum</name>
    <dbReference type="NCBI Taxonomy" id="265104"/>
    <lineage>
        <taxon>Eukaryota</taxon>
        <taxon>Fungi</taxon>
        <taxon>Dikarya</taxon>
        <taxon>Ascomycota</taxon>
        <taxon>Pezizomycotina</taxon>
        <taxon>Geoglossomycetes</taxon>
        <taxon>Geoglossales</taxon>
        <taxon>Geoglossaceae</taxon>
        <taxon>Trichoglossum</taxon>
    </lineage>
</organism>
<evidence type="ECO:0000313" key="1">
    <source>
        <dbReference type="EMBL" id="KAH0557002.1"/>
    </source>
</evidence>
<keyword evidence="2" id="KW-1185">Reference proteome</keyword>
<evidence type="ECO:0000313" key="2">
    <source>
        <dbReference type="Proteomes" id="UP000750711"/>
    </source>
</evidence>
<protein>
    <submittedName>
        <fullName evidence="1">Uncharacterized protein</fullName>
    </submittedName>
</protein>
<reference evidence="1" key="1">
    <citation type="submission" date="2021-03" db="EMBL/GenBank/DDBJ databases">
        <title>Comparative genomics and phylogenomic investigation of the class Geoglossomycetes provide insights into ecological specialization and systematics.</title>
        <authorList>
            <person name="Melie T."/>
            <person name="Pirro S."/>
            <person name="Miller A.N."/>
            <person name="Quandt A."/>
        </authorList>
    </citation>
    <scope>NUCLEOTIDE SEQUENCE</scope>
    <source>
        <strain evidence="1">CAQ_001_2017</strain>
    </source>
</reference>
<name>A0A9P8RMN0_9PEZI</name>
<feature type="non-terminal residue" evidence="1">
    <location>
        <position position="1"/>
    </location>
</feature>
<proteinExistence type="predicted"/>
<gene>
    <name evidence="1" type="ORF">GP486_005206</name>
</gene>
<sequence length="112" mass="12765">LTPDQPVRKISPVHLVPTTQEPLIAMSSLIDDVSTPLEETTQPPLSPPPLMRTPTMAVARVLELYRLHKKGRISTVGSSWIEVPLLLEEYYELNRILDNYWNIWGYVGGKVW</sequence>
<dbReference type="EMBL" id="JAGHQM010000944">
    <property type="protein sequence ID" value="KAH0557002.1"/>
    <property type="molecule type" value="Genomic_DNA"/>
</dbReference>
<comment type="caution">
    <text evidence="1">The sequence shown here is derived from an EMBL/GenBank/DDBJ whole genome shotgun (WGS) entry which is preliminary data.</text>
</comment>
<accession>A0A9P8RMN0</accession>